<evidence type="ECO:0000256" key="6">
    <source>
        <dbReference type="SAM" id="Phobius"/>
    </source>
</evidence>
<keyword evidence="5 6" id="KW-0472">Membrane</keyword>
<evidence type="ECO:0000256" key="2">
    <source>
        <dbReference type="ARBA" id="ARBA00022475"/>
    </source>
</evidence>
<evidence type="ECO:0000256" key="3">
    <source>
        <dbReference type="ARBA" id="ARBA00022692"/>
    </source>
</evidence>
<gene>
    <name evidence="7" type="ORF">NSPWAT_0431</name>
</gene>
<keyword evidence="3 6" id="KW-0812">Transmembrane</keyword>
<comment type="subcellular location">
    <subcellularLocation>
        <location evidence="1">Cell membrane</location>
    </subcellularLocation>
</comment>
<evidence type="ECO:0000256" key="5">
    <source>
        <dbReference type="ARBA" id="ARBA00023136"/>
    </source>
</evidence>
<keyword evidence="2" id="KW-1003">Cell membrane</keyword>
<proteinExistence type="predicted"/>
<dbReference type="Proteomes" id="UP001157733">
    <property type="component" value="Chromosome"/>
</dbReference>
<feature type="transmembrane region" description="Helical" evidence="6">
    <location>
        <begin position="12"/>
        <end position="30"/>
    </location>
</feature>
<evidence type="ECO:0000313" key="7">
    <source>
        <dbReference type="EMBL" id="CAI2717290.1"/>
    </source>
</evidence>
<evidence type="ECO:0000256" key="4">
    <source>
        <dbReference type="ARBA" id="ARBA00022989"/>
    </source>
</evidence>
<dbReference type="InterPro" id="IPR005899">
    <property type="entry name" value="Na_pump_deCOase"/>
</dbReference>
<evidence type="ECO:0000256" key="1">
    <source>
        <dbReference type="ARBA" id="ARBA00004236"/>
    </source>
</evidence>
<dbReference type="NCBIfam" id="TIGR01195">
    <property type="entry name" value="oadG_fam"/>
    <property type="match status" value="1"/>
</dbReference>
<name>A0ABN8VTU6_9BACT</name>
<protein>
    <submittedName>
        <fullName evidence="7">Oxaloacetate decarboxylase gamma chain</fullName>
    </submittedName>
</protein>
<keyword evidence="8" id="KW-1185">Reference proteome</keyword>
<dbReference type="RefSeq" id="WP_282010240.1">
    <property type="nucleotide sequence ID" value="NZ_OX336137.1"/>
</dbReference>
<sequence>MSPIILASMKVSLLALGVIFLVLGILIGVIKTMTRLIPYKAPPPPAVKPKAAAAPALSSEEDDHIAAIQAVMSHHLGGTGNLSVTQIQSK</sequence>
<accession>A0ABN8VTU6</accession>
<evidence type="ECO:0000313" key="8">
    <source>
        <dbReference type="Proteomes" id="UP001157733"/>
    </source>
</evidence>
<dbReference type="EMBL" id="OX336137">
    <property type="protein sequence ID" value="CAI2717290.1"/>
    <property type="molecule type" value="Genomic_DNA"/>
</dbReference>
<keyword evidence="4 6" id="KW-1133">Transmembrane helix</keyword>
<dbReference type="Pfam" id="PF04277">
    <property type="entry name" value="OAD_gamma"/>
    <property type="match status" value="1"/>
</dbReference>
<organism evidence="7 8">
    <name type="scientific">Nitrospina watsonii</name>
    <dbReference type="NCBI Taxonomy" id="1323948"/>
    <lineage>
        <taxon>Bacteria</taxon>
        <taxon>Pseudomonadati</taxon>
        <taxon>Nitrospinota/Tectimicrobiota group</taxon>
        <taxon>Nitrospinota</taxon>
        <taxon>Nitrospinia</taxon>
        <taxon>Nitrospinales</taxon>
        <taxon>Nitrospinaceae</taxon>
        <taxon>Nitrospina</taxon>
    </lineage>
</organism>
<reference evidence="7 8" key="1">
    <citation type="submission" date="2022-09" db="EMBL/GenBank/DDBJ databases">
        <authorList>
            <person name="Kop L."/>
        </authorList>
    </citation>
    <scope>NUCLEOTIDE SEQUENCE [LARGE SCALE GENOMIC DNA]</scope>
    <source>
        <strain evidence="7 8">347</strain>
    </source>
</reference>